<reference evidence="1" key="1">
    <citation type="submission" date="2023-08" db="EMBL/GenBank/DDBJ databases">
        <title>A de novo genome assembly of Solanum verrucosum Schlechtendal, a Mexican diploid species geographically isolated from the other diploid A-genome species in potato relatives.</title>
        <authorList>
            <person name="Hosaka K."/>
        </authorList>
    </citation>
    <scope>NUCLEOTIDE SEQUENCE</scope>
    <source>
        <tissue evidence="1">Young leaves</tissue>
    </source>
</reference>
<evidence type="ECO:0000313" key="1">
    <source>
        <dbReference type="EMBL" id="WMV14243.1"/>
    </source>
</evidence>
<accession>A0AAF0TFA1</accession>
<evidence type="ECO:0008006" key="3">
    <source>
        <dbReference type="Google" id="ProtNLM"/>
    </source>
</evidence>
<proteinExistence type="predicted"/>
<dbReference type="Proteomes" id="UP001234989">
    <property type="component" value="Chromosome 2"/>
</dbReference>
<name>A0AAF0TFA1_SOLVR</name>
<protein>
    <recommendedName>
        <fullName evidence="3">Gag-pol polyprotein</fullName>
    </recommendedName>
</protein>
<gene>
    <name evidence="1" type="ORF">MTR67_007628</name>
</gene>
<evidence type="ECO:0000313" key="2">
    <source>
        <dbReference type="Proteomes" id="UP001234989"/>
    </source>
</evidence>
<sequence>MATQKFYVRRNVANDVEPKRGHCSLNPNVGTAVIKVKDFTRMNPLEFHGLKFHKDPQDLIDEVYKIVEIMRVSPVENAELSVINSKELLKFGSNEKRKGGLMMWVLLIRRNSKRSSRHGCSQFWQKFFGQVSLAKGVARVTWENVRPGMDNCFGCGKSGYKVKDFQLKAIKRTQVVTFKVLNEPIMSWEEVDYALKGQFISFLKSRKIISKGCIYHLIRVRDIDSETPTLESVLIVNEFLEMFLDDLSGIPPEREIDFALTSPRYDLYSSLPYGSDRT</sequence>
<keyword evidence="2" id="KW-1185">Reference proteome</keyword>
<dbReference type="AlphaFoldDB" id="A0AAF0TFA1"/>
<organism evidence="1 2">
    <name type="scientific">Solanum verrucosum</name>
    <dbReference type="NCBI Taxonomy" id="315347"/>
    <lineage>
        <taxon>Eukaryota</taxon>
        <taxon>Viridiplantae</taxon>
        <taxon>Streptophyta</taxon>
        <taxon>Embryophyta</taxon>
        <taxon>Tracheophyta</taxon>
        <taxon>Spermatophyta</taxon>
        <taxon>Magnoliopsida</taxon>
        <taxon>eudicotyledons</taxon>
        <taxon>Gunneridae</taxon>
        <taxon>Pentapetalae</taxon>
        <taxon>asterids</taxon>
        <taxon>lamiids</taxon>
        <taxon>Solanales</taxon>
        <taxon>Solanaceae</taxon>
        <taxon>Solanoideae</taxon>
        <taxon>Solaneae</taxon>
        <taxon>Solanum</taxon>
    </lineage>
</organism>
<dbReference type="EMBL" id="CP133613">
    <property type="protein sequence ID" value="WMV14243.1"/>
    <property type="molecule type" value="Genomic_DNA"/>
</dbReference>